<keyword evidence="3" id="KW-1185">Reference proteome</keyword>
<feature type="region of interest" description="Disordered" evidence="1">
    <location>
        <begin position="1"/>
        <end position="33"/>
    </location>
</feature>
<proteinExistence type="predicted"/>
<sequence>MPKLMGHNEGNPKRKTHCPESSRTKGSKFTQEE</sequence>
<dbReference type="Proteomes" id="UP000054721">
    <property type="component" value="Unassembled WGS sequence"/>
</dbReference>
<dbReference type="AlphaFoldDB" id="A0A0V1KHT9"/>
<accession>A0A0V1KHT9</accession>
<evidence type="ECO:0000313" key="2">
    <source>
        <dbReference type="EMBL" id="KRZ46453.1"/>
    </source>
</evidence>
<reference evidence="2 3" key="1">
    <citation type="submission" date="2015-05" db="EMBL/GenBank/DDBJ databases">
        <title>Evolution of Trichinella species and genotypes.</title>
        <authorList>
            <person name="Korhonen P.K."/>
            <person name="Edoardo P."/>
            <person name="Giuseppe L.R."/>
            <person name="Gasser R.B."/>
        </authorList>
    </citation>
    <scope>NUCLEOTIDE SEQUENCE [LARGE SCALE GENOMIC DNA]</scope>
    <source>
        <strain evidence="2">ISS10</strain>
    </source>
</reference>
<protein>
    <submittedName>
        <fullName evidence="2">Uncharacterized protein</fullName>
    </submittedName>
</protein>
<comment type="caution">
    <text evidence="2">The sequence shown here is derived from an EMBL/GenBank/DDBJ whole genome shotgun (WGS) entry which is preliminary data.</text>
</comment>
<evidence type="ECO:0000256" key="1">
    <source>
        <dbReference type="SAM" id="MobiDB-lite"/>
    </source>
</evidence>
<gene>
    <name evidence="2" type="ORF">T02_5928</name>
</gene>
<dbReference type="EMBL" id="JYDW01003340">
    <property type="protein sequence ID" value="KRZ46453.1"/>
    <property type="molecule type" value="Genomic_DNA"/>
</dbReference>
<name>A0A0V1KHT9_9BILA</name>
<evidence type="ECO:0000313" key="3">
    <source>
        <dbReference type="Proteomes" id="UP000054721"/>
    </source>
</evidence>
<organism evidence="2 3">
    <name type="scientific">Trichinella nativa</name>
    <dbReference type="NCBI Taxonomy" id="6335"/>
    <lineage>
        <taxon>Eukaryota</taxon>
        <taxon>Metazoa</taxon>
        <taxon>Ecdysozoa</taxon>
        <taxon>Nematoda</taxon>
        <taxon>Enoplea</taxon>
        <taxon>Dorylaimia</taxon>
        <taxon>Trichinellida</taxon>
        <taxon>Trichinellidae</taxon>
        <taxon>Trichinella</taxon>
    </lineage>
</organism>